<keyword evidence="3" id="KW-0411">Iron-sulfur</keyword>
<dbReference type="SMART" id="SM00729">
    <property type="entry name" value="Elp3"/>
    <property type="match status" value="1"/>
</dbReference>
<dbReference type="OrthoDB" id="9785699at2"/>
<protein>
    <submittedName>
        <fullName evidence="5">Radical SAM protein</fullName>
    </submittedName>
</protein>
<dbReference type="InterPro" id="IPR058240">
    <property type="entry name" value="rSAM_sf"/>
</dbReference>
<dbReference type="PANTHER" id="PTHR43432">
    <property type="entry name" value="SLR0285 PROTEIN"/>
    <property type="match status" value="1"/>
</dbReference>
<reference evidence="5 6" key="1">
    <citation type="submission" date="2018-09" db="EMBL/GenBank/DDBJ databases">
        <title>Genome sequencing of strain 2DFW10M-5.</title>
        <authorList>
            <person name="Heo J."/>
            <person name="Kim S.-J."/>
            <person name="Kwon S.-W."/>
        </authorList>
    </citation>
    <scope>NUCLEOTIDE SEQUENCE [LARGE SCALE GENOMIC DNA]</scope>
    <source>
        <strain evidence="5 6">2DFW10M-5</strain>
    </source>
</reference>
<accession>A0A387BSX0</accession>
<dbReference type="SUPFAM" id="SSF102114">
    <property type="entry name" value="Radical SAM enzymes"/>
    <property type="match status" value="1"/>
</dbReference>
<sequence length="382" mass="42943">MRWEKQELGVETDEALPGLAKLNNLVRTVRTPEFDGIVFHEILAKSALNQVPGASKVMPYAWTINPYRGCIHACIYCFARPTHKYLELNVGRDFDSQIIVKVNVAEVLRRELARPKWQASRHPVALGTNTDPYQRAEGRYKLMPEIIGALTEARTPFSILTKGTLLRRDLPLLKEASERVPVDLAMSIAIYDDELQQSVEPGTPRAKERLATVTAVRNAGLDCSVFMMPILPFLTDTTEHLDYALSQVKASGANSVLYTALHLKPGVKEWFTFWLEREHPELIGKYAELYQGRTYAPKEYRQWLARRIKPLIAKHGLTRGREDLVTGGVESSALAASDAIDGAPIQRRGRATRIDADGERHRPLVFFEETDAATLAPEPTLF</sequence>
<dbReference type="InterPro" id="IPR007197">
    <property type="entry name" value="rSAM"/>
</dbReference>
<proteinExistence type="predicted"/>
<keyword evidence="1" id="KW-0479">Metal-binding</keyword>
<evidence type="ECO:0000313" key="5">
    <source>
        <dbReference type="EMBL" id="AYG04159.1"/>
    </source>
</evidence>
<dbReference type="AlphaFoldDB" id="A0A387BSX0"/>
<gene>
    <name evidence="5" type="ORF">D7I44_11885</name>
</gene>
<keyword evidence="2" id="KW-0408">Iron</keyword>
<dbReference type="Proteomes" id="UP000275069">
    <property type="component" value="Chromosome"/>
</dbReference>
<dbReference type="GO" id="GO:0003824">
    <property type="term" value="F:catalytic activity"/>
    <property type="evidence" value="ECO:0007669"/>
    <property type="project" value="InterPro"/>
</dbReference>
<dbReference type="Gene3D" id="3.80.30.30">
    <property type="match status" value="1"/>
</dbReference>
<evidence type="ECO:0000256" key="3">
    <source>
        <dbReference type="ARBA" id="ARBA00023014"/>
    </source>
</evidence>
<dbReference type="Pfam" id="PF04055">
    <property type="entry name" value="Radical_SAM"/>
    <property type="match status" value="1"/>
</dbReference>
<evidence type="ECO:0000256" key="1">
    <source>
        <dbReference type="ARBA" id="ARBA00022723"/>
    </source>
</evidence>
<dbReference type="EMBL" id="CP032624">
    <property type="protein sequence ID" value="AYG04159.1"/>
    <property type="molecule type" value="Genomic_DNA"/>
</dbReference>
<dbReference type="RefSeq" id="WP_120789689.1">
    <property type="nucleotide sequence ID" value="NZ_CP032624.1"/>
</dbReference>
<dbReference type="InterPro" id="IPR040086">
    <property type="entry name" value="MJ0683-like"/>
</dbReference>
<dbReference type="CDD" id="cd01335">
    <property type="entry name" value="Radical_SAM"/>
    <property type="match status" value="1"/>
</dbReference>
<dbReference type="InterPro" id="IPR006638">
    <property type="entry name" value="Elp3/MiaA/NifB-like_rSAM"/>
</dbReference>
<evidence type="ECO:0000313" key="6">
    <source>
        <dbReference type="Proteomes" id="UP000275069"/>
    </source>
</evidence>
<dbReference type="SFLD" id="SFLDG01084">
    <property type="entry name" value="Uncharacterised_Radical_SAM_Su"/>
    <property type="match status" value="1"/>
</dbReference>
<dbReference type="GO" id="GO:0051536">
    <property type="term" value="F:iron-sulfur cluster binding"/>
    <property type="evidence" value="ECO:0007669"/>
    <property type="project" value="UniProtKB-KW"/>
</dbReference>
<keyword evidence="6" id="KW-1185">Reference proteome</keyword>
<evidence type="ECO:0000256" key="2">
    <source>
        <dbReference type="ARBA" id="ARBA00023004"/>
    </source>
</evidence>
<dbReference type="PROSITE" id="PS51918">
    <property type="entry name" value="RADICAL_SAM"/>
    <property type="match status" value="1"/>
</dbReference>
<feature type="domain" description="Radical SAM core" evidence="4">
    <location>
        <begin position="56"/>
        <end position="307"/>
    </location>
</feature>
<dbReference type="GO" id="GO:0046872">
    <property type="term" value="F:metal ion binding"/>
    <property type="evidence" value="ECO:0007669"/>
    <property type="project" value="UniProtKB-KW"/>
</dbReference>
<dbReference type="PANTHER" id="PTHR43432:SF3">
    <property type="entry name" value="SLR0285 PROTEIN"/>
    <property type="match status" value="1"/>
</dbReference>
<dbReference type="SFLD" id="SFLDS00029">
    <property type="entry name" value="Radical_SAM"/>
    <property type="match status" value="1"/>
</dbReference>
<evidence type="ECO:0000259" key="4">
    <source>
        <dbReference type="PROSITE" id="PS51918"/>
    </source>
</evidence>
<dbReference type="KEGG" id="gry:D7I44_11885"/>
<organism evidence="5 6">
    <name type="scientific">Gryllotalpicola protaetiae</name>
    <dbReference type="NCBI Taxonomy" id="2419771"/>
    <lineage>
        <taxon>Bacteria</taxon>
        <taxon>Bacillati</taxon>
        <taxon>Actinomycetota</taxon>
        <taxon>Actinomycetes</taxon>
        <taxon>Micrococcales</taxon>
        <taxon>Microbacteriaceae</taxon>
        <taxon>Gryllotalpicola</taxon>
    </lineage>
</organism>
<dbReference type="NCBIfam" id="NF038135">
    <property type="entry name" value="rSAM_Rv2578c"/>
    <property type="match status" value="1"/>
</dbReference>
<name>A0A387BSX0_9MICO</name>